<keyword evidence="15 19" id="KW-0472">Membrane</keyword>
<dbReference type="Pfam" id="PF00689">
    <property type="entry name" value="Cation_ATPase_C"/>
    <property type="match status" value="1"/>
</dbReference>
<evidence type="ECO:0000256" key="1">
    <source>
        <dbReference type="ARBA" id="ARBA00003954"/>
    </source>
</evidence>
<keyword evidence="11" id="KW-0067">ATP-binding</keyword>
<evidence type="ECO:0000256" key="10">
    <source>
        <dbReference type="ARBA" id="ARBA00022741"/>
    </source>
</evidence>
<evidence type="ECO:0000256" key="8">
    <source>
        <dbReference type="ARBA" id="ARBA00022553"/>
    </source>
</evidence>
<keyword evidence="8" id="KW-0597">Phosphoprotein</keyword>
<evidence type="ECO:0000256" key="16">
    <source>
        <dbReference type="ARBA" id="ARBA00029806"/>
    </source>
</evidence>
<dbReference type="InterPro" id="IPR018303">
    <property type="entry name" value="ATPase_P-typ_P_site"/>
</dbReference>
<dbReference type="Gene3D" id="1.20.1110.10">
    <property type="entry name" value="Calcium-transporting ATPase, transmembrane domain"/>
    <property type="match status" value="1"/>
</dbReference>
<dbReference type="OrthoDB" id="391538at2"/>
<dbReference type="InterPro" id="IPR059000">
    <property type="entry name" value="ATPase_P-type_domA"/>
</dbReference>
<keyword evidence="9 19" id="KW-0812">Transmembrane</keyword>
<dbReference type="SFLD" id="SFLDF00027">
    <property type="entry name" value="p-type_atpase"/>
    <property type="match status" value="1"/>
</dbReference>
<dbReference type="GO" id="GO:0005886">
    <property type="term" value="C:plasma membrane"/>
    <property type="evidence" value="ECO:0007669"/>
    <property type="project" value="UniProtKB-SubCell"/>
</dbReference>
<sequence>MAIGSAHEADRPAAVATEQQSIGRGRPAANEHAYWSLETDQLIERLETSSSGLLSVDAAIRLGKFGRNALALRSNGSAFTVFIRQFRSPLVLILVFAAAISIFVGEGHEAAIIGVIVLASCVLSFTQEYGASRAMEALRQRISRKATVLRDSFERSVDVETIVPGDVVCLSAGNLIPIDGVILESRDFNVSESVLTGETFPVVKSAGRSAPHAGIAQRTNAVFTGTSVRSGTAKVLAVATGAQSEFASIAEALERRIPETEFARGIRKFGYLMTEIMLVIVILVFFANVMLERPLIESLLFSLALAVGLTPELLPAIISVTLARGARTMAASGVIVRRLDAIENLGSMDLLCTDKTGTLTEGVIHLDGSFDVEGNASKEVLLWARLNATLQTGLKNPLDQAIADARSGQEGLSDFTKIDEIPYDFIRKRLSVAVQQGGRQQILITKGAVQNVLEVCAFVQDQHGLQPLGSTERQTIDEKFRRWSAQGYRVLGLAIRRFEDKKGFSREDETAMAFAGFLLFLDPPKEGVRKTLSALADRGIGVKVISGDNRYVAAHLAEAVGLRSDRIMTGEDLSKLTKNGLLAGVRKTDLFVEIDPNQKERIVEALRRSGHVVGYLGDGINDAPALHEADIGISVDTAVDVAREAADIILLKRDLGVLVHGVDDGRKTFANTMKYISITTSANFGNMISMAAASLYLPFLPLLAKQILLNNFLSDIPALAIAGDNVDADQVRKPRHWDIHFVRRFMVSFGLVSSLFDFATFAFLLLVVRAASATFQTAWFVESVLTELAIVLVVRTQRRLWRSRPSRLLVALALSIGVVTIAIPFAPFAGWFGFVPLSVPVLAGLLAITTLYIVVSEVTKTWLFEHGSRGRRSRKATRPHADRATSKSVRFNG</sequence>
<evidence type="ECO:0000256" key="3">
    <source>
        <dbReference type="ARBA" id="ARBA00008746"/>
    </source>
</evidence>
<dbReference type="SFLD" id="SFLDS00003">
    <property type="entry name" value="Haloacid_Dehalogenase"/>
    <property type="match status" value="1"/>
</dbReference>
<comment type="function">
    <text evidence="1">Mediates magnesium influx to the cytosol.</text>
</comment>
<feature type="transmembrane region" description="Helical" evidence="19">
    <location>
        <begin position="86"/>
        <end position="104"/>
    </location>
</feature>
<dbReference type="Gene3D" id="3.40.50.1000">
    <property type="entry name" value="HAD superfamily/HAD-like"/>
    <property type="match status" value="1"/>
</dbReference>
<dbReference type="SFLD" id="SFLDG00002">
    <property type="entry name" value="C1.7:_P-type_atpase_like"/>
    <property type="match status" value="1"/>
</dbReference>
<feature type="transmembrane region" description="Helical" evidence="19">
    <location>
        <begin position="269"/>
        <end position="287"/>
    </location>
</feature>
<feature type="transmembrane region" description="Helical" evidence="19">
    <location>
        <begin position="110"/>
        <end position="131"/>
    </location>
</feature>
<comment type="caution">
    <text evidence="21">The sequence shown here is derived from an EMBL/GenBank/DDBJ whole genome shotgun (WGS) entry which is preliminary data.</text>
</comment>
<gene>
    <name evidence="21" type="primary">mgtA</name>
    <name evidence="21" type="ORF">DPM33_12155</name>
</gene>
<dbReference type="PANTHER" id="PTHR42861">
    <property type="entry name" value="CALCIUM-TRANSPORTING ATPASE"/>
    <property type="match status" value="1"/>
</dbReference>
<keyword evidence="13" id="KW-1278">Translocase</keyword>
<evidence type="ECO:0000256" key="13">
    <source>
        <dbReference type="ARBA" id="ARBA00022967"/>
    </source>
</evidence>
<evidence type="ECO:0000256" key="11">
    <source>
        <dbReference type="ARBA" id="ARBA00022840"/>
    </source>
</evidence>
<dbReference type="Pfam" id="PF00122">
    <property type="entry name" value="E1-E2_ATPase"/>
    <property type="match status" value="1"/>
</dbReference>
<dbReference type="InterPro" id="IPR008250">
    <property type="entry name" value="ATPase_P-typ_transduc_dom_A_sf"/>
</dbReference>
<dbReference type="EMBL" id="QMBP01000004">
    <property type="protein sequence ID" value="RAZ91102.1"/>
    <property type="molecule type" value="Genomic_DNA"/>
</dbReference>
<feature type="region of interest" description="Disordered" evidence="18">
    <location>
        <begin position="1"/>
        <end position="27"/>
    </location>
</feature>
<dbReference type="SUPFAM" id="SSF81653">
    <property type="entry name" value="Calcium ATPase, transduction domain A"/>
    <property type="match status" value="1"/>
</dbReference>
<comment type="subcellular location">
    <subcellularLocation>
        <location evidence="2">Cell inner membrane</location>
        <topology evidence="2">Multi-pass membrane protein</topology>
    </subcellularLocation>
</comment>
<keyword evidence="22" id="KW-1185">Reference proteome</keyword>
<dbReference type="RefSeq" id="WP_112097726.1">
    <property type="nucleotide sequence ID" value="NZ_QMBP01000004.1"/>
</dbReference>
<evidence type="ECO:0000256" key="12">
    <source>
        <dbReference type="ARBA" id="ARBA00022842"/>
    </source>
</evidence>
<dbReference type="InterPro" id="IPR001757">
    <property type="entry name" value="P_typ_ATPase"/>
</dbReference>
<accession>A0A330HU06</accession>
<keyword evidence="21" id="KW-0378">Hydrolase</keyword>
<dbReference type="AlphaFoldDB" id="A0A330HU06"/>
<comment type="catalytic activity">
    <reaction evidence="17">
        <text>Mg(2+)(out) + ATP + H2O = Mg(2+)(in) + ADP + phosphate + H(+)</text>
        <dbReference type="Rhea" id="RHEA:10260"/>
        <dbReference type="ChEBI" id="CHEBI:15377"/>
        <dbReference type="ChEBI" id="CHEBI:15378"/>
        <dbReference type="ChEBI" id="CHEBI:18420"/>
        <dbReference type="ChEBI" id="CHEBI:30616"/>
        <dbReference type="ChEBI" id="CHEBI:43474"/>
        <dbReference type="ChEBI" id="CHEBI:456216"/>
        <dbReference type="EC" id="7.2.2.14"/>
    </reaction>
</comment>
<evidence type="ECO:0000256" key="2">
    <source>
        <dbReference type="ARBA" id="ARBA00004429"/>
    </source>
</evidence>
<evidence type="ECO:0000256" key="18">
    <source>
        <dbReference type="SAM" id="MobiDB-lite"/>
    </source>
</evidence>
<dbReference type="InterPro" id="IPR004014">
    <property type="entry name" value="ATPase_P-typ_cation-transptr_N"/>
</dbReference>
<feature type="domain" description="Cation-transporting P-type ATPase N-terminal" evidence="20">
    <location>
        <begin position="33"/>
        <end position="106"/>
    </location>
</feature>
<dbReference type="InterPro" id="IPR023298">
    <property type="entry name" value="ATPase_P-typ_TM_dom_sf"/>
</dbReference>
<evidence type="ECO:0000259" key="20">
    <source>
        <dbReference type="SMART" id="SM00831"/>
    </source>
</evidence>
<name>A0A330HU06_9HYPH</name>
<keyword evidence="7" id="KW-0997">Cell inner membrane</keyword>
<dbReference type="Pfam" id="PF13246">
    <property type="entry name" value="Cation_ATPase"/>
    <property type="match status" value="1"/>
</dbReference>
<dbReference type="SUPFAM" id="SSF56784">
    <property type="entry name" value="HAD-like"/>
    <property type="match status" value="1"/>
</dbReference>
<evidence type="ECO:0000256" key="9">
    <source>
        <dbReference type="ARBA" id="ARBA00022692"/>
    </source>
</evidence>
<dbReference type="GO" id="GO:0005524">
    <property type="term" value="F:ATP binding"/>
    <property type="evidence" value="ECO:0007669"/>
    <property type="project" value="UniProtKB-KW"/>
</dbReference>
<dbReference type="GO" id="GO:0015444">
    <property type="term" value="F:P-type magnesium transporter activity"/>
    <property type="evidence" value="ECO:0007669"/>
    <property type="project" value="UniProtKB-EC"/>
</dbReference>
<dbReference type="Pfam" id="PF00690">
    <property type="entry name" value="Cation_ATPase_N"/>
    <property type="match status" value="1"/>
</dbReference>
<keyword evidence="12" id="KW-0460">Magnesium</keyword>
<evidence type="ECO:0000256" key="14">
    <source>
        <dbReference type="ARBA" id="ARBA00022989"/>
    </source>
</evidence>
<proteinExistence type="inferred from homology"/>
<dbReference type="GO" id="GO:0016887">
    <property type="term" value="F:ATP hydrolysis activity"/>
    <property type="evidence" value="ECO:0007669"/>
    <property type="project" value="InterPro"/>
</dbReference>
<reference evidence="22" key="1">
    <citation type="submission" date="2018-06" db="EMBL/GenBank/DDBJ databases">
        <authorList>
            <person name="Helene L.C."/>
            <person name="Dall'Agnol R."/>
            <person name="Delamuta J.R."/>
            <person name="Hungria M."/>
        </authorList>
    </citation>
    <scope>NUCLEOTIDE SEQUENCE [LARGE SCALE GENOMIC DNA]</scope>
    <source>
        <strain evidence="22">AC99b</strain>
    </source>
</reference>
<dbReference type="InterPro" id="IPR044492">
    <property type="entry name" value="P_typ_ATPase_HD_dom"/>
</dbReference>
<evidence type="ECO:0000256" key="4">
    <source>
        <dbReference type="ARBA" id="ARBA00012786"/>
    </source>
</evidence>
<evidence type="ECO:0000313" key="22">
    <source>
        <dbReference type="Proteomes" id="UP000251558"/>
    </source>
</evidence>
<evidence type="ECO:0000313" key="21">
    <source>
        <dbReference type="EMBL" id="RAZ91102.1"/>
    </source>
</evidence>
<dbReference type="InterPro" id="IPR023214">
    <property type="entry name" value="HAD_sf"/>
</dbReference>
<evidence type="ECO:0000256" key="17">
    <source>
        <dbReference type="ARBA" id="ARBA00047295"/>
    </source>
</evidence>
<reference evidence="21 22" key="2">
    <citation type="submission" date="2018-07" db="EMBL/GenBank/DDBJ databases">
        <title>Diversity of Mesorhizobium strains in Brazil.</title>
        <authorList>
            <person name="Helene L.C.F."/>
            <person name="Dall'Agnol R."/>
            <person name="Delamuta J.R.M."/>
            <person name="Hungria M."/>
        </authorList>
    </citation>
    <scope>NUCLEOTIDE SEQUENCE [LARGE SCALE GENOMIC DNA]</scope>
    <source>
        <strain evidence="21 22">AC99b</strain>
    </source>
</reference>
<keyword evidence="10" id="KW-0547">Nucleotide-binding</keyword>
<feature type="transmembrane region" description="Helical" evidence="19">
    <location>
        <begin position="808"/>
        <end position="828"/>
    </location>
</feature>
<dbReference type="NCBIfam" id="TIGR01524">
    <property type="entry name" value="ATPase-IIIB_Mg"/>
    <property type="match status" value="1"/>
</dbReference>
<dbReference type="EC" id="7.2.2.14" evidence="4"/>
<evidence type="ECO:0000256" key="5">
    <source>
        <dbReference type="ARBA" id="ARBA00013555"/>
    </source>
</evidence>
<dbReference type="NCBIfam" id="TIGR01494">
    <property type="entry name" value="ATPase_P-type"/>
    <property type="match status" value="2"/>
</dbReference>
<evidence type="ECO:0000256" key="6">
    <source>
        <dbReference type="ARBA" id="ARBA00022475"/>
    </source>
</evidence>
<feature type="transmembrane region" description="Helical" evidence="19">
    <location>
        <begin position="745"/>
        <end position="771"/>
    </location>
</feature>
<dbReference type="InterPro" id="IPR006415">
    <property type="entry name" value="P-type_ATPase_IIIB"/>
</dbReference>
<dbReference type="SUPFAM" id="SSF81665">
    <property type="entry name" value="Calcium ATPase, transmembrane domain M"/>
    <property type="match status" value="1"/>
</dbReference>
<evidence type="ECO:0000256" key="7">
    <source>
        <dbReference type="ARBA" id="ARBA00022519"/>
    </source>
</evidence>
<feature type="transmembrane region" description="Helical" evidence="19">
    <location>
        <begin position="834"/>
        <end position="855"/>
    </location>
</feature>
<dbReference type="InterPro" id="IPR036412">
    <property type="entry name" value="HAD-like_sf"/>
</dbReference>
<feature type="region of interest" description="Disordered" evidence="18">
    <location>
        <begin position="873"/>
        <end position="893"/>
    </location>
</feature>
<dbReference type="Gene3D" id="3.40.1110.10">
    <property type="entry name" value="Calcium-transporting ATPase, cytoplasmic domain N"/>
    <property type="match status" value="1"/>
</dbReference>
<dbReference type="PRINTS" id="PR01836">
    <property type="entry name" value="MGATPASE"/>
</dbReference>
<dbReference type="PROSITE" id="PS00154">
    <property type="entry name" value="ATPASE_E1_E2"/>
    <property type="match status" value="1"/>
</dbReference>
<organism evidence="21 22">
    <name type="scientific">Mesorhizobium hawassense</name>
    <dbReference type="NCBI Taxonomy" id="1209954"/>
    <lineage>
        <taxon>Bacteria</taxon>
        <taxon>Pseudomonadati</taxon>
        <taxon>Pseudomonadota</taxon>
        <taxon>Alphaproteobacteria</taxon>
        <taxon>Hyphomicrobiales</taxon>
        <taxon>Phyllobacteriaceae</taxon>
        <taxon>Mesorhizobium</taxon>
    </lineage>
</organism>
<evidence type="ECO:0000256" key="15">
    <source>
        <dbReference type="ARBA" id="ARBA00023136"/>
    </source>
</evidence>
<evidence type="ECO:0000256" key="19">
    <source>
        <dbReference type="SAM" id="Phobius"/>
    </source>
</evidence>
<keyword evidence="6" id="KW-1003">Cell membrane</keyword>
<dbReference type="InterPro" id="IPR023299">
    <property type="entry name" value="ATPase_P-typ_cyto_dom_N"/>
</dbReference>
<dbReference type="Gene3D" id="2.70.150.10">
    <property type="entry name" value="Calcium-transporting ATPase, cytoplasmic transduction domain A"/>
    <property type="match status" value="1"/>
</dbReference>
<keyword evidence="14 19" id="KW-1133">Transmembrane helix</keyword>
<protein>
    <recommendedName>
        <fullName evidence="5">Magnesium-transporting ATPase, P-type 1</fullName>
        <ecNumber evidence="4">7.2.2.14</ecNumber>
    </recommendedName>
    <alternativeName>
        <fullName evidence="16">Mg(2+) transport ATPase, P-type 1</fullName>
    </alternativeName>
</protein>
<comment type="similarity">
    <text evidence="3">Belongs to the cation transport ATPase (P-type) (TC 3.A.3) family. Type IIIB subfamily.</text>
</comment>
<dbReference type="InterPro" id="IPR006068">
    <property type="entry name" value="ATPase_P-typ_cation-transptr_C"/>
</dbReference>
<dbReference type="Proteomes" id="UP000251558">
    <property type="component" value="Unassembled WGS sequence"/>
</dbReference>
<feature type="transmembrane region" description="Helical" evidence="19">
    <location>
        <begin position="299"/>
        <end position="323"/>
    </location>
</feature>
<dbReference type="SMART" id="SM00831">
    <property type="entry name" value="Cation_ATPase_N"/>
    <property type="match status" value="1"/>
</dbReference>